<dbReference type="PANTHER" id="PTHR46036">
    <property type="entry name" value="LACTOYLGLUTATHIONE LYASE"/>
    <property type="match status" value="1"/>
</dbReference>
<proteinExistence type="predicted"/>
<dbReference type="Proteomes" id="UP000694861">
    <property type="component" value="Linkage group LG3"/>
</dbReference>
<name>A0ABM0NM68_PRUMU</name>
<reference evidence="4" key="2">
    <citation type="submission" date="2025-08" db="UniProtKB">
        <authorList>
            <consortium name="RefSeq"/>
        </authorList>
    </citation>
    <scope>IDENTIFICATION</scope>
</reference>
<feature type="domain" description="VOC" evidence="2">
    <location>
        <begin position="44"/>
        <end position="170"/>
    </location>
</feature>
<dbReference type="PANTHER" id="PTHR46036:SF12">
    <property type="entry name" value="VOC DOMAIN-CONTAINING PROTEIN"/>
    <property type="match status" value="1"/>
</dbReference>
<dbReference type="Gene3D" id="3.10.180.10">
    <property type="entry name" value="2,3-Dihydroxybiphenyl 1,2-Dioxygenase, domain 1"/>
    <property type="match status" value="2"/>
</dbReference>
<dbReference type="InterPro" id="IPR029068">
    <property type="entry name" value="Glyas_Bleomycin-R_OHBP_Dase"/>
</dbReference>
<feature type="signal peptide" evidence="1">
    <location>
        <begin position="1"/>
        <end position="25"/>
    </location>
</feature>
<dbReference type="Pfam" id="PF00903">
    <property type="entry name" value="Glyoxalase"/>
    <property type="match status" value="2"/>
</dbReference>
<dbReference type="SUPFAM" id="SSF54593">
    <property type="entry name" value="Glyoxalase/Bleomycin resistance protein/Dihydroxybiphenyl dioxygenase"/>
    <property type="match status" value="2"/>
</dbReference>
<accession>A0ABM0NM68</accession>
<keyword evidence="3" id="KW-1185">Reference proteome</keyword>
<dbReference type="GeneID" id="103326436"/>
<dbReference type="InterPro" id="IPR037523">
    <property type="entry name" value="VOC_core"/>
</dbReference>
<dbReference type="InterPro" id="IPR004360">
    <property type="entry name" value="Glyas_Fos-R_dOase_dom"/>
</dbReference>
<organism evidence="3 4">
    <name type="scientific">Prunus mume</name>
    <name type="common">Japanese apricot</name>
    <name type="synonym">Armeniaca mume</name>
    <dbReference type="NCBI Taxonomy" id="102107"/>
    <lineage>
        <taxon>Eukaryota</taxon>
        <taxon>Viridiplantae</taxon>
        <taxon>Streptophyta</taxon>
        <taxon>Embryophyta</taxon>
        <taxon>Tracheophyta</taxon>
        <taxon>Spermatophyta</taxon>
        <taxon>Magnoliopsida</taxon>
        <taxon>eudicotyledons</taxon>
        <taxon>Gunneridae</taxon>
        <taxon>Pentapetalae</taxon>
        <taxon>rosids</taxon>
        <taxon>fabids</taxon>
        <taxon>Rosales</taxon>
        <taxon>Rosaceae</taxon>
        <taxon>Amygdaloideae</taxon>
        <taxon>Amygdaleae</taxon>
        <taxon>Prunus</taxon>
    </lineage>
</organism>
<protein>
    <submittedName>
        <fullName evidence="4">Lactoylglutathione lyase-like</fullName>
    </submittedName>
</protein>
<evidence type="ECO:0000256" key="1">
    <source>
        <dbReference type="SAM" id="SignalP"/>
    </source>
</evidence>
<evidence type="ECO:0000259" key="2">
    <source>
        <dbReference type="PROSITE" id="PS51819"/>
    </source>
</evidence>
<keyword evidence="1" id="KW-0732">Signal</keyword>
<gene>
    <name evidence="4" type="primary">LOC103326436</name>
</gene>
<evidence type="ECO:0000313" key="4">
    <source>
        <dbReference type="RefSeq" id="XP_008226876.1"/>
    </source>
</evidence>
<evidence type="ECO:0000313" key="3">
    <source>
        <dbReference type="Proteomes" id="UP000694861"/>
    </source>
</evidence>
<sequence length="316" mass="35507">MVETKHEQLVCFIILFLSLIGSSIAARTVPHEDVLEWVKKDSRRFLRANIRVGDLDRTIKFYTEFFGMKVLSRKDFPEEKYSNAVVGFGPQETNFVLGLTCHHNAMDKLDVGTAFDHFGITTQDIYNTVEKIRSNGGVITREPGPLTEGGTTIFAFVKDPNGYSFELLQRPPTPEPLCQMCINVFDIDRSIEFYNKALGMNLLLPKFNATEEQYTIAMLGYGSNLTETTIIELKYNYNVTQYTRGNGYAQVAIGTNDVYKSAAAVELVTKELGGKLIRPPGPIPKTKTKITASLDTDGFQTVLVDNQDYLKELKKQ</sequence>
<feature type="domain" description="VOC" evidence="2">
    <location>
        <begin position="176"/>
        <end position="306"/>
    </location>
</feature>
<reference evidence="3" key="1">
    <citation type="journal article" date="2012" name="Nat. Commun.">
        <title>The genome of Prunus mume.</title>
        <authorList>
            <person name="Zhang Q."/>
            <person name="Chen W."/>
            <person name="Sun L."/>
            <person name="Zhao F."/>
            <person name="Huang B."/>
            <person name="Yang W."/>
            <person name="Tao Y."/>
            <person name="Wang J."/>
            <person name="Yuan Z."/>
            <person name="Fan G."/>
            <person name="Xing Z."/>
            <person name="Han C."/>
            <person name="Pan H."/>
            <person name="Zhong X."/>
            <person name="Shi W."/>
            <person name="Liang X."/>
            <person name="Du D."/>
            <person name="Sun F."/>
            <person name="Xu Z."/>
            <person name="Hao R."/>
            <person name="Lv T."/>
            <person name="Lv Y."/>
            <person name="Zheng Z."/>
            <person name="Sun M."/>
            <person name="Luo L."/>
            <person name="Cai M."/>
            <person name="Gao Y."/>
            <person name="Wang J."/>
            <person name="Yin Y."/>
            <person name="Xu X."/>
            <person name="Cheng T."/>
            <person name="Wang J."/>
        </authorList>
    </citation>
    <scope>NUCLEOTIDE SEQUENCE [LARGE SCALE GENOMIC DNA]</scope>
</reference>
<feature type="chain" id="PRO_5046374455" evidence="1">
    <location>
        <begin position="26"/>
        <end position="316"/>
    </location>
</feature>
<dbReference type="PROSITE" id="PS51819">
    <property type="entry name" value="VOC"/>
    <property type="match status" value="2"/>
</dbReference>
<dbReference type="RefSeq" id="XP_008226876.1">
    <property type="nucleotide sequence ID" value="XM_008228654.2"/>
</dbReference>